<evidence type="ECO:0000256" key="4">
    <source>
        <dbReference type="ARBA" id="ARBA00019459"/>
    </source>
</evidence>
<dbReference type="PROSITE" id="PS00211">
    <property type="entry name" value="ABC_TRANSPORTER_1"/>
    <property type="match status" value="1"/>
</dbReference>
<dbReference type="PANTHER" id="PTHR43790">
    <property type="entry name" value="CARBOHYDRATE TRANSPORT ATP-BINDING PROTEIN MG119-RELATED"/>
    <property type="match status" value="1"/>
</dbReference>
<comment type="catalytic activity">
    <reaction evidence="9">
        <text>ATP + H2O + (2R,4S)-2-methyl-2,3,3,4-tetrahydroxytetrahydrofuran-[AI-2-binding protein]Side 1 = ADP + phosphate + (2R,4S)-2-methyl-2,3,3,4-tetrahydroxytetrahydrofuranSide 2 + [AI-2-binding protein]Side 1.</text>
        <dbReference type="EC" id="7.6.2.13"/>
    </reaction>
</comment>
<evidence type="ECO:0000256" key="8">
    <source>
        <dbReference type="ARBA" id="ARBA00023798"/>
    </source>
</evidence>
<dbReference type="Gene3D" id="3.40.50.300">
    <property type="entry name" value="P-loop containing nucleotide triphosphate hydrolases"/>
    <property type="match status" value="2"/>
</dbReference>
<feature type="domain" description="ABC transporter" evidence="11">
    <location>
        <begin position="285"/>
        <end position="528"/>
    </location>
</feature>
<organism evidence="12 13">
    <name type="scientific">Paenibacillus apiarius</name>
    <dbReference type="NCBI Taxonomy" id="46240"/>
    <lineage>
        <taxon>Bacteria</taxon>
        <taxon>Bacillati</taxon>
        <taxon>Bacillota</taxon>
        <taxon>Bacilli</taxon>
        <taxon>Bacillales</taxon>
        <taxon>Paenibacillaceae</taxon>
        <taxon>Paenibacillus</taxon>
    </lineage>
</organism>
<evidence type="ECO:0000256" key="1">
    <source>
        <dbReference type="ARBA" id="ARBA00004417"/>
    </source>
</evidence>
<dbReference type="Proteomes" id="UP001207626">
    <property type="component" value="Unassembled WGS sequence"/>
</dbReference>
<evidence type="ECO:0000256" key="2">
    <source>
        <dbReference type="ARBA" id="ARBA00009404"/>
    </source>
</evidence>
<keyword evidence="13" id="KW-1185">Reference proteome</keyword>
<dbReference type="InterPro" id="IPR027417">
    <property type="entry name" value="P-loop_NTPase"/>
</dbReference>
<dbReference type="CDD" id="cd03215">
    <property type="entry name" value="ABC_Carb_Monos_II"/>
    <property type="match status" value="1"/>
</dbReference>
<dbReference type="SUPFAM" id="SSF52540">
    <property type="entry name" value="P-loop containing nucleoside triphosphate hydrolases"/>
    <property type="match status" value="2"/>
</dbReference>
<evidence type="ECO:0000256" key="5">
    <source>
        <dbReference type="ARBA" id="ARBA00022741"/>
    </source>
</evidence>
<comment type="function">
    <text evidence="7">Part of the ABC transporter complex LsrABCD involved in autoinducer 2 (AI-2) import. Responsible for energy coupling to the transport system.</text>
</comment>
<dbReference type="RefSeq" id="WP_087435370.1">
    <property type="nucleotide sequence ID" value="NZ_JAMDLV010000061.1"/>
</dbReference>
<dbReference type="InterPro" id="IPR017871">
    <property type="entry name" value="ABC_transporter-like_CS"/>
</dbReference>
<comment type="subunit">
    <text evidence="3">The complex is composed of two ATP-binding proteins (LsrA), two transmembrane proteins (LsrC and LsrD) and a solute-binding protein (LsrB).</text>
</comment>
<dbReference type="PROSITE" id="PS50893">
    <property type="entry name" value="ABC_TRANSPORTER_2"/>
    <property type="match status" value="2"/>
</dbReference>
<comment type="similarity">
    <text evidence="2">Belongs to the ABC transporter superfamily. AI-2 autoinducer porter (TC 3.A.1.2.8) family.</text>
</comment>
<dbReference type="CDD" id="cd03216">
    <property type="entry name" value="ABC_Carb_Monos_I"/>
    <property type="match status" value="1"/>
</dbReference>
<dbReference type="Pfam" id="PF00005">
    <property type="entry name" value="ABC_tran"/>
    <property type="match status" value="2"/>
</dbReference>
<keyword evidence="6 12" id="KW-0067">ATP-binding</keyword>
<evidence type="ECO:0000259" key="11">
    <source>
        <dbReference type="PROSITE" id="PS50893"/>
    </source>
</evidence>
<comment type="caution">
    <text evidence="12">The sequence shown here is derived from an EMBL/GenBank/DDBJ whole genome shotgun (WGS) entry which is preliminary data.</text>
</comment>
<evidence type="ECO:0000256" key="7">
    <source>
        <dbReference type="ARBA" id="ARBA00023747"/>
    </source>
</evidence>
<dbReference type="EMBL" id="JAMDLW010000013">
    <property type="protein sequence ID" value="MCY9520178.1"/>
    <property type="molecule type" value="Genomic_DNA"/>
</dbReference>
<dbReference type="GO" id="GO:0005524">
    <property type="term" value="F:ATP binding"/>
    <property type="evidence" value="ECO:0007669"/>
    <property type="project" value="UniProtKB-KW"/>
</dbReference>
<evidence type="ECO:0000313" key="12">
    <source>
        <dbReference type="EMBL" id="MCY9520178.1"/>
    </source>
</evidence>
<dbReference type="EC" id="7.6.2.13" evidence="8"/>
<accession>A0ABT4DS46</accession>
<evidence type="ECO:0000256" key="9">
    <source>
        <dbReference type="ARBA" id="ARBA00034076"/>
    </source>
</evidence>
<keyword evidence="5" id="KW-0547">Nucleotide-binding</keyword>
<dbReference type="InterPro" id="IPR003439">
    <property type="entry name" value="ABC_transporter-like_ATP-bd"/>
</dbReference>
<dbReference type="SMART" id="SM00382">
    <property type="entry name" value="AAA"/>
    <property type="match status" value="2"/>
</dbReference>
<name>A0ABT4DS46_9BACL</name>
<reference evidence="12 13" key="1">
    <citation type="submission" date="2022-05" db="EMBL/GenBank/DDBJ databases">
        <title>Genome Sequencing of Bee-Associated Microbes.</title>
        <authorList>
            <person name="Dunlap C."/>
        </authorList>
    </citation>
    <scope>NUCLEOTIDE SEQUENCE [LARGE SCALE GENOMIC DNA]</scope>
    <source>
        <strain evidence="12 13">NRRL NRS-1438</strain>
    </source>
</reference>
<feature type="region of interest" description="Disordered" evidence="10">
    <location>
        <begin position="1"/>
        <end position="25"/>
    </location>
</feature>
<evidence type="ECO:0000256" key="6">
    <source>
        <dbReference type="ARBA" id="ARBA00022840"/>
    </source>
</evidence>
<sequence>MTDSIDAQPDNAFSANAVRTERKAEIQASDPDDDLYMLGISKSFNGVAVLHSVSFTASSGEIHALLGANGAGKSTLMKILSGAYRSDVGNIHIGSRPMHIKSPADAKRQGIHCVYQEVDTALVPQLTVAENIMMDRMGQGKRSWWVSPRQIRQEAEQAMQALGGAIPMTKRVEQCTLAEKQMVLLARILAERPRVVIFDEPTAPLSHEEAERLFQMMRSMRDLGVVVIFISHRLPEVFAESDRITIMRDGHIVHSSRTGETTPEEAVRHMLGKTFEEEFPKQQTVIGEVLLQVRGLTRGRKVRDVSFHVRQGEIVGIVGVVGAGKTELSRLLAGVDRYERGSMSLNGRPLMPKEPADAVRAGIVLVPEERRKQGVFVQESIQRNISAPLLKALSRLGFVKKRKEWSLAEQMRRRLGIQSSSVTQKVKYLSGGNQQKVSIGKWLEIPAHVYVLDEPTKGMDIGAKSDVFRIIGKLAQQGKGIVYLTCEFNEAVGIADRLYVMYDGELVHTFQRNEVTQEQLMFYASAGREGEWRQ</sequence>
<comment type="subcellular location">
    <subcellularLocation>
        <location evidence="1">Cell inner membrane</location>
        <topology evidence="1">Peripheral membrane protein</topology>
    </subcellularLocation>
</comment>
<feature type="domain" description="ABC transporter" evidence="11">
    <location>
        <begin position="35"/>
        <end position="274"/>
    </location>
</feature>
<dbReference type="PANTHER" id="PTHR43790:SF2">
    <property type="entry name" value="AUTOINDUCER 2 IMPORT ATP-BINDING PROTEIN LSRA"/>
    <property type="match status" value="1"/>
</dbReference>
<dbReference type="InterPro" id="IPR050107">
    <property type="entry name" value="ABC_carbohydrate_import_ATPase"/>
</dbReference>
<dbReference type="InterPro" id="IPR003593">
    <property type="entry name" value="AAA+_ATPase"/>
</dbReference>
<evidence type="ECO:0000256" key="10">
    <source>
        <dbReference type="SAM" id="MobiDB-lite"/>
    </source>
</evidence>
<proteinExistence type="inferred from homology"/>
<evidence type="ECO:0000256" key="3">
    <source>
        <dbReference type="ARBA" id="ARBA00011262"/>
    </source>
</evidence>
<gene>
    <name evidence="12" type="ORF">M5X09_10885</name>
</gene>
<protein>
    <recommendedName>
        <fullName evidence="4">Autoinducer 2 import ATP-binding protein LsrA</fullName>
        <ecNumber evidence="8">7.6.2.13</ecNumber>
    </recommendedName>
</protein>
<evidence type="ECO:0000313" key="13">
    <source>
        <dbReference type="Proteomes" id="UP001207626"/>
    </source>
</evidence>